<keyword evidence="3" id="KW-0472">Membrane</keyword>
<protein>
    <submittedName>
        <fullName evidence="7">Extracellular solute-binding protein</fullName>
    </submittedName>
</protein>
<name>A0ABP7KWB6_9MICO</name>
<dbReference type="PANTHER" id="PTHR43649">
    <property type="entry name" value="ARABINOSE-BINDING PROTEIN-RELATED"/>
    <property type="match status" value="1"/>
</dbReference>
<organism evidence="7 8">
    <name type="scientific">Leifsonia kafniensis</name>
    <dbReference type="NCBI Taxonomy" id="475957"/>
    <lineage>
        <taxon>Bacteria</taxon>
        <taxon>Bacillati</taxon>
        <taxon>Actinomycetota</taxon>
        <taxon>Actinomycetes</taxon>
        <taxon>Micrococcales</taxon>
        <taxon>Microbacteriaceae</taxon>
        <taxon>Leifsonia</taxon>
    </lineage>
</organism>
<dbReference type="Pfam" id="PF01547">
    <property type="entry name" value="SBP_bac_1"/>
    <property type="match status" value="1"/>
</dbReference>
<dbReference type="InterPro" id="IPR006059">
    <property type="entry name" value="SBP"/>
</dbReference>
<keyword evidence="2 6" id="KW-0732">Signal</keyword>
<sequence length="436" mass="46803">MFGSKLHKRSAAAVAAVALSGLLLTACSGGSTAPTELTPGTVPDAKTSLTVWSFLPGNYDKGVEAYDAIAAGFTKKYPQVTVKVVDMPYPTYFDQVRNATVAQKGPDVITMYGGAQAMSYKNGLFPLQNAMEPDVKENLKFVADNFSQDGNLYILPTGTYGYAMMVDQAKFAEAGVDPVAGMKDWPSLLDTCKTLSAKGIQPIASGWKDGFLFETFMYMISSQMMDTETLNQWIAGEIPLDDPMFADATSYITGMNDAGCFGDDAALGRNMYDDAFNQYYAGEAAMMVTGSLNTAQQAYDTIPTTTVMALPQVPSSQHDALIDAGAEAGWSVTKWTKSPEASVAFVNYMAGPEAQKILWDMAGVPPNLKNLEVEPTTPMQQAFFPLLANPENHTGFAAFPLPVLATFERNAAPLMGGTLSEADFLKQAQSAFVKAK</sequence>
<keyword evidence="1" id="KW-1003">Cell membrane</keyword>
<evidence type="ECO:0000313" key="7">
    <source>
        <dbReference type="EMBL" id="GAA3887527.1"/>
    </source>
</evidence>
<evidence type="ECO:0000256" key="3">
    <source>
        <dbReference type="ARBA" id="ARBA00023136"/>
    </source>
</evidence>
<reference evidence="8" key="1">
    <citation type="journal article" date="2019" name="Int. J. Syst. Evol. Microbiol.">
        <title>The Global Catalogue of Microorganisms (GCM) 10K type strain sequencing project: providing services to taxonomists for standard genome sequencing and annotation.</title>
        <authorList>
            <consortium name="The Broad Institute Genomics Platform"/>
            <consortium name="The Broad Institute Genome Sequencing Center for Infectious Disease"/>
            <person name="Wu L."/>
            <person name="Ma J."/>
        </authorList>
    </citation>
    <scope>NUCLEOTIDE SEQUENCE [LARGE SCALE GENOMIC DNA]</scope>
    <source>
        <strain evidence="8">JCM 17021</strain>
    </source>
</reference>
<evidence type="ECO:0000256" key="4">
    <source>
        <dbReference type="ARBA" id="ARBA00023139"/>
    </source>
</evidence>
<evidence type="ECO:0000256" key="1">
    <source>
        <dbReference type="ARBA" id="ARBA00022475"/>
    </source>
</evidence>
<accession>A0ABP7KWB6</accession>
<evidence type="ECO:0000256" key="5">
    <source>
        <dbReference type="ARBA" id="ARBA00023288"/>
    </source>
</evidence>
<dbReference type="Gene3D" id="3.40.190.10">
    <property type="entry name" value="Periplasmic binding protein-like II"/>
    <property type="match status" value="2"/>
</dbReference>
<evidence type="ECO:0000256" key="2">
    <source>
        <dbReference type="ARBA" id="ARBA00022729"/>
    </source>
</evidence>
<comment type="caution">
    <text evidence="7">The sequence shown here is derived from an EMBL/GenBank/DDBJ whole genome shotgun (WGS) entry which is preliminary data.</text>
</comment>
<dbReference type="SUPFAM" id="SSF53850">
    <property type="entry name" value="Periplasmic binding protein-like II"/>
    <property type="match status" value="1"/>
</dbReference>
<keyword evidence="5" id="KW-0449">Lipoprotein</keyword>
<dbReference type="EMBL" id="BAABCN010000010">
    <property type="protein sequence ID" value="GAA3887527.1"/>
    <property type="molecule type" value="Genomic_DNA"/>
</dbReference>
<evidence type="ECO:0000313" key="8">
    <source>
        <dbReference type="Proteomes" id="UP001501803"/>
    </source>
</evidence>
<evidence type="ECO:0000256" key="6">
    <source>
        <dbReference type="SAM" id="SignalP"/>
    </source>
</evidence>
<gene>
    <name evidence="7" type="ORF">GCM10022381_31970</name>
</gene>
<keyword evidence="4" id="KW-0564">Palmitate</keyword>
<dbReference type="PANTHER" id="PTHR43649:SF33">
    <property type="entry name" value="POLYGALACTURONAN_RHAMNOGALACTURONAN-BINDING PROTEIN YTCQ"/>
    <property type="match status" value="1"/>
</dbReference>
<dbReference type="InterPro" id="IPR050490">
    <property type="entry name" value="Bact_solute-bd_prot1"/>
</dbReference>
<feature type="chain" id="PRO_5045785189" evidence="6">
    <location>
        <begin position="34"/>
        <end position="436"/>
    </location>
</feature>
<proteinExistence type="predicted"/>
<keyword evidence="8" id="KW-1185">Reference proteome</keyword>
<feature type="signal peptide" evidence="6">
    <location>
        <begin position="1"/>
        <end position="33"/>
    </location>
</feature>
<dbReference type="RefSeq" id="WP_345068513.1">
    <property type="nucleotide sequence ID" value="NZ_BAABCN010000010.1"/>
</dbReference>
<dbReference type="Proteomes" id="UP001501803">
    <property type="component" value="Unassembled WGS sequence"/>
</dbReference>
<dbReference type="PROSITE" id="PS51257">
    <property type="entry name" value="PROKAR_LIPOPROTEIN"/>
    <property type="match status" value="1"/>
</dbReference>